<dbReference type="InterPro" id="IPR048280">
    <property type="entry name" value="COX6B-like"/>
</dbReference>
<dbReference type="PANTHER" id="PTHR46690:SF1">
    <property type="entry name" value="CYTOCHROME C OXIDASE ASSEMBLY FACTOR 6 HOMOLOG"/>
    <property type="match status" value="1"/>
</dbReference>
<dbReference type="VEuPathDB" id="AmoebaDB:DICPUDRAFT_75462"/>
<dbReference type="InterPro" id="IPR036549">
    <property type="entry name" value="CX6/COA6-like_sf"/>
</dbReference>
<keyword evidence="3" id="KW-1015">Disulfide bond</keyword>
<dbReference type="GeneID" id="10506253"/>
<dbReference type="OMA" id="KECWNAR"/>
<evidence type="ECO:0008006" key="7">
    <source>
        <dbReference type="Google" id="ProtNLM"/>
    </source>
</evidence>
<dbReference type="OrthoDB" id="16284at2759"/>
<evidence type="ECO:0000313" key="5">
    <source>
        <dbReference type="EMBL" id="EGC38929.1"/>
    </source>
</evidence>
<dbReference type="RefSeq" id="XP_003284494.1">
    <property type="nucleotide sequence ID" value="XM_003284446.1"/>
</dbReference>
<evidence type="ECO:0000256" key="2">
    <source>
        <dbReference type="ARBA" id="ARBA00023128"/>
    </source>
</evidence>
<dbReference type="InParanoid" id="F0ZAQ7"/>
<dbReference type="Proteomes" id="UP000001064">
    <property type="component" value="Unassembled WGS sequence"/>
</dbReference>
<dbReference type="eggNOG" id="ENOG502RHZE">
    <property type="taxonomic scope" value="Eukaryota"/>
</dbReference>
<dbReference type="PROSITE" id="PS51808">
    <property type="entry name" value="CHCH"/>
    <property type="match status" value="1"/>
</dbReference>
<dbReference type="Pfam" id="PF02297">
    <property type="entry name" value="COX6B"/>
    <property type="match status" value="1"/>
</dbReference>
<gene>
    <name evidence="5" type="ORF">DICPUDRAFT_75462</name>
</gene>
<dbReference type="EMBL" id="GL870966">
    <property type="protein sequence ID" value="EGC38929.1"/>
    <property type="molecule type" value="Genomic_DNA"/>
</dbReference>
<keyword evidence="6" id="KW-1185">Reference proteome</keyword>
<dbReference type="SUPFAM" id="SSF47694">
    <property type="entry name" value="Cytochrome c oxidase subunit h"/>
    <property type="match status" value="1"/>
</dbReference>
<evidence type="ECO:0000256" key="1">
    <source>
        <dbReference type="ARBA" id="ARBA00004173"/>
    </source>
</evidence>
<evidence type="ECO:0000256" key="4">
    <source>
        <dbReference type="SAM" id="MobiDB-lite"/>
    </source>
</evidence>
<accession>F0ZAQ7</accession>
<evidence type="ECO:0000256" key="3">
    <source>
        <dbReference type="ARBA" id="ARBA00023157"/>
    </source>
</evidence>
<organism evidence="5 6">
    <name type="scientific">Dictyostelium purpureum</name>
    <name type="common">Slime mold</name>
    <dbReference type="NCBI Taxonomy" id="5786"/>
    <lineage>
        <taxon>Eukaryota</taxon>
        <taxon>Amoebozoa</taxon>
        <taxon>Evosea</taxon>
        <taxon>Eumycetozoa</taxon>
        <taxon>Dictyostelia</taxon>
        <taxon>Dictyosteliales</taxon>
        <taxon>Dictyosteliaceae</taxon>
        <taxon>Dictyostelium</taxon>
    </lineage>
</organism>
<dbReference type="GO" id="GO:0008535">
    <property type="term" value="P:respiratory chain complex IV assembly"/>
    <property type="evidence" value="ECO:0000318"/>
    <property type="project" value="GO_Central"/>
</dbReference>
<sequence>MSNNTNQNKNQNNEKPLGDMTKEERTSYSIKRAPDYTGKEDAVLNVSREKCWKSRDEYFECLDKNNDNESKCKEFYDKFSDSCLKSWKEYFIKKRIADINKQNFLNRSE</sequence>
<dbReference type="GO" id="GO:0005739">
    <property type="term" value="C:mitochondrion"/>
    <property type="evidence" value="ECO:0000318"/>
    <property type="project" value="GO_Central"/>
</dbReference>
<reference evidence="6" key="1">
    <citation type="journal article" date="2011" name="Genome Biol.">
        <title>Comparative genomics of the social amoebae Dictyostelium discoideum and Dictyostelium purpureum.</title>
        <authorList>
            <consortium name="US DOE Joint Genome Institute (JGI-PGF)"/>
            <person name="Sucgang R."/>
            <person name="Kuo A."/>
            <person name="Tian X."/>
            <person name="Salerno W."/>
            <person name="Parikh A."/>
            <person name="Feasley C.L."/>
            <person name="Dalin E."/>
            <person name="Tu H."/>
            <person name="Huang E."/>
            <person name="Barry K."/>
            <person name="Lindquist E."/>
            <person name="Shapiro H."/>
            <person name="Bruce D."/>
            <person name="Schmutz J."/>
            <person name="Salamov A."/>
            <person name="Fey P."/>
            <person name="Gaudet P."/>
            <person name="Anjard C."/>
            <person name="Babu M.M."/>
            <person name="Basu S."/>
            <person name="Bushmanova Y."/>
            <person name="van der Wel H."/>
            <person name="Katoh-Kurasawa M."/>
            <person name="Dinh C."/>
            <person name="Coutinho P.M."/>
            <person name="Saito T."/>
            <person name="Elias M."/>
            <person name="Schaap P."/>
            <person name="Kay R.R."/>
            <person name="Henrissat B."/>
            <person name="Eichinger L."/>
            <person name="Rivero F."/>
            <person name="Putnam N.H."/>
            <person name="West C.M."/>
            <person name="Loomis W.F."/>
            <person name="Chisholm R.L."/>
            <person name="Shaulsky G."/>
            <person name="Strassmann J.E."/>
            <person name="Queller D.C."/>
            <person name="Kuspa A."/>
            <person name="Grigoriev I.V."/>
        </authorList>
    </citation>
    <scope>NUCLEOTIDE SEQUENCE [LARGE SCALE GENOMIC DNA]</scope>
    <source>
        <strain evidence="6">QSDP1</strain>
    </source>
</reference>
<protein>
    <recommendedName>
        <fullName evidence="7">CHCH domain-containing protein</fullName>
    </recommendedName>
</protein>
<feature type="compositionally biased region" description="Low complexity" evidence="4">
    <location>
        <begin position="1"/>
        <end position="13"/>
    </location>
</feature>
<feature type="compositionally biased region" description="Basic and acidic residues" evidence="4">
    <location>
        <begin position="16"/>
        <end position="32"/>
    </location>
</feature>
<dbReference type="KEGG" id="dpp:DICPUDRAFT_75462"/>
<dbReference type="STRING" id="5786.F0ZAQ7"/>
<dbReference type="InterPro" id="IPR042289">
    <property type="entry name" value="COA6"/>
</dbReference>
<evidence type="ECO:0000313" key="6">
    <source>
        <dbReference type="Proteomes" id="UP000001064"/>
    </source>
</evidence>
<keyword evidence="2" id="KW-0496">Mitochondrion</keyword>
<name>F0ZAQ7_DICPU</name>
<proteinExistence type="predicted"/>
<dbReference type="FunCoup" id="F0ZAQ7">
    <property type="interactions" value="45"/>
</dbReference>
<dbReference type="PANTHER" id="PTHR46690">
    <property type="entry name" value="CYTOCHROME C OXIDASE ASSEMBLY FACTOR 6 HOMOLOG"/>
    <property type="match status" value="1"/>
</dbReference>
<comment type="subcellular location">
    <subcellularLocation>
        <location evidence="1">Mitochondrion</location>
    </subcellularLocation>
</comment>
<dbReference type="Gene3D" id="1.10.10.140">
    <property type="entry name" value="Cytochrome c oxidase, subunit VIb"/>
    <property type="match status" value="1"/>
</dbReference>
<feature type="region of interest" description="Disordered" evidence="4">
    <location>
        <begin position="1"/>
        <end position="32"/>
    </location>
</feature>
<dbReference type="AlphaFoldDB" id="F0ZAQ7"/>